<evidence type="ECO:0000313" key="7">
    <source>
        <dbReference type="EMBL" id="SDC06409.1"/>
    </source>
</evidence>
<dbReference type="CDD" id="cd11649">
    <property type="entry name" value="RsmI_like"/>
    <property type="match status" value="1"/>
</dbReference>
<keyword evidence="2" id="KW-0698">rRNA processing</keyword>
<protein>
    <submittedName>
        <fullName evidence="7">16S rRNA (Cytidine1402-2'-O)-methyltransferase</fullName>
    </submittedName>
</protein>
<evidence type="ECO:0000256" key="5">
    <source>
        <dbReference type="ARBA" id="ARBA00022691"/>
    </source>
</evidence>
<keyword evidence="5" id="KW-0949">S-adenosyl-L-methionine</keyword>
<dbReference type="Gene3D" id="3.40.1010.10">
    <property type="entry name" value="Cobalt-precorrin-4 Transmethylase, Domain 1"/>
    <property type="match status" value="1"/>
</dbReference>
<evidence type="ECO:0000256" key="2">
    <source>
        <dbReference type="ARBA" id="ARBA00022552"/>
    </source>
</evidence>
<reference evidence="7 8" key="1">
    <citation type="submission" date="2016-09" db="EMBL/GenBank/DDBJ databases">
        <authorList>
            <person name="Capua I."/>
            <person name="De Benedictis P."/>
            <person name="Joannis T."/>
            <person name="Lombin L.H."/>
            <person name="Cattoli G."/>
        </authorList>
    </citation>
    <scope>NUCLEOTIDE SEQUENCE [LARGE SCALE GENOMIC DNA]</scope>
    <source>
        <strain evidence="7 8">A7P-90m</strain>
    </source>
</reference>
<dbReference type="SUPFAM" id="SSF53790">
    <property type="entry name" value="Tetrapyrrole methylase"/>
    <property type="match status" value="1"/>
</dbReference>
<dbReference type="Gene3D" id="3.30.950.10">
    <property type="entry name" value="Methyltransferase, Cobalt-precorrin-4 Transmethylase, Domain 2"/>
    <property type="match status" value="1"/>
</dbReference>
<feature type="domain" description="Tetrapyrrole methylase" evidence="6">
    <location>
        <begin position="56"/>
        <end position="209"/>
    </location>
</feature>
<evidence type="ECO:0000259" key="6">
    <source>
        <dbReference type="Pfam" id="PF00590"/>
    </source>
</evidence>
<evidence type="ECO:0000313" key="8">
    <source>
        <dbReference type="Proteomes" id="UP000199452"/>
    </source>
</evidence>
<dbReference type="InterPro" id="IPR014777">
    <property type="entry name" value="4pyrrole_Mease_sub1"/>
</dbReference>
<evidence type="ECO:0000256" key="3">
    <source>
        <dbReference type="ARBA" id="ARBA00022603"/>
    </source>
</evidence>
<dbReference type="InterPro" id="IPR035996">
    <property type="entry name" value="4pyrrol_Methylase_sf"/>
</dbReference>
<dbReference type="GO" id="GO:0008168">
    <property type="term" value="F:methyltransferase activity"/>
    <property type="evidence" value="ECO:0007669"/>
    <property type="project" value="UniProtKB-KW"/>
</dbReference>
<dbReference type="InterPro" id="IPR014776">
    <property type="entry name" value="4pyrrole_Mease_sub2"/>
</dbReference>
<keyword evidence="4 7" id="KW-0808">Transferase</keyword>
<dbReference type="PANTHER" id="PTHR46111">
    <property type="entry name" value="RIBOSOMAL RNA SMALL SUBUNIT METHYLTRANSFERASE I"/>
    <property type="match status" value="1"/>
</dbReference>
<dbReference type="GO" id="GO:0032259">
    <property type="term" value="P:methylation"/>
    <property type="evidence" value="ECO:0007669"/>
    <property type="project" value="UniProtKB-KW"/>
</dbReference>
<dbReference type="PIRSF" id="PIRSF005917">
    <property type="entry name" value="MTase_YraL"/>
    <property type="match status" value="1"/>
</dbReference>
<dbReference type="Pfam" id="PF00590">
    <property type="entry name" value="TP_methylase"/>
    <property type="match status" value="1"/>
</dbReference>
<dbReference type="GO" id="GO:0006364">
    <property type="term" value="P:rRNA processing"/>
    <property type="evidence" value="ECO:0007669"/>
    <property type="project" value="UniProtKB-KW"/>
</dbReference>
<evidence type="ECO:0000256" key="4">
    <source>
        <dbReference type="ARBA" id="ARBA00022679"/>
    </source>
</evidence>
<keyword evidence="1" id="KW-0963">Cytoplasm</keyword>
<dbReference type="PANTHER" id="PTHR46111:SF2">
    <property type="entry name" value="SAM-DEPENDENT METHYLTRANSFERASE"/>
    <property type="match status" value="1"/>
</dbReference>
<dbReference type="EMBL" id="FMYP01000016">
    <property type="protein sequence ID" value="SDC06409.1"/>
    <property type="molecule type" value="Genomic_DNA"/>
</dbReference>
<sequence length="229" mass="25546">MIPTTLGEGNPADVLPIHTIEIAQSLTCFVVEDLRSARRFLSSIKVKNPIDSLTFFELNEHTHHSIIYPMLKPAQQGVDIGLLSEAGAPAVADPGAPLVRMAHENNIRVVPLTGPSSILLSLMASGLNGQNFAFQGYLPIKPPERQRKLRDLEALSAREKQTQVFIEAPYRNMQLLNDILSTCRNNTLLCIAVDITLETEYICTKTVKEWKHALPELHKRPAIFLLMME</sequence>
<dbReference type="InterPro" id="IPR000878">
    <property type="entry name" value="4pyrrol_Mease"/>
</dbReference>
<proteinExistence type="predicted"/>
<dbReference type="Proteomes" id="UP000199452">
    <property type="component" value="Unassembled WGS sequence"/>
</dbReference>
<accession>A0A1G6IIQ4</accession>
<dbReference type="STRING" id="1640674.SAMN05216323_101620"/>
<gene>
    <name evidence="7" type="ORF">SAMN05216323_101620</name>
</gene>
<keyword evidence="3 7" id="KW-0489">Methyltransferase</keyword>
<organism evidence="7 8">
    <name type="scientific">Williamwhitmania taraxaci</name>
    <dbReference type="NCBI Taxonomy" id="1640674"/>
    <lineage>
        <taxon>Bacteria</taxon>
        <taxon>Pseudomonadati</taxon>
        <taxon>Bacteroidota</taxon>
        <taxon>Bacteroidia</taxon>
        <taxon>Bacteroidales</taxon>
        <taxon>Williamwhitmaniaceae</taxon>
        <taxon>Williamwhitmania</taxon>
    </lineage>
</organism>
<evidence type="ECO:0000256" key="1">
    <source>
        <dbReference type="ARBA" id="ARBA00022490"/>
    </source>
</evidence>
<dbReference type="InterPro" id="IPR008189">
    <property type="entry name" value="rRNA_ssu_MeTfrase_I"/>
</dbReference>
<keyword evidence="8" id="KW-1185">Reference proteome</keyword>
<name>A0A1G6IIQ4_9BACT</name>
<dbReference type="AlphaFoldDB" id="A0A1G6IIQ4"/>